<dbReference type="SMART" id="SM00710">
    <property type="entry name" value="PbH1"/>
    <property type="match status" value="4"/>
</dbReference>
<dbReference type="InterPro" id="IPR051801">
    <property type="entry name" value="GH28_Enzymes"/>
</dbReference>
<comment type="similarity">
    <text evidence="1 4">Belongs to the glycosyl hydrolase 28 family.</text>
</comment>
<evidence type="ECO:0000313" key="6">
    <source>
        <dbReference type="EMBL" id="KAG2649949.1"/>
    </source>
</evidence>
<protein>
    <recommendedName>
        <fullName evidence="8">Polygalacturonase</fullName>
    </recommendedName>
</protein>
<evidence type="ECO:0000313" key="7">
    <source>
        <dbReference type="Proteomes" id="UP000823388"/>
    </source>
</evidence>
<proteinExistence type="inferred from homology"/>
<name>A0A8T0X340_PANVG</name>
<evidence type="ECO:0000256" key="1">
    <source>
        <dbReference type="ARBA" id="ARBA00008834"/>
    </source>
</evidence>
<feature type="signal peptide" evidence="5">
    <location>
        <begin position="1"/>
        <end position="22"/>
    </location>
</feature>
<gene>
    <name evidence="6" type="ORF">PVAP13_1NG145000</name>
</gene>
<feature type="chain" id="PRO_5035943990" description="Polygalacturonase" evidence="5">
    <location>
        <begin position="23"/>
        <end position="368"/>
    </location>
</feature>
<dbReference type="GO" id="GO:0005975">
    <property type="term" value="P:carbohydrate metabolic process"/>
    <property type="evidence" value="ECO:0007669"/>
    <property type="project" value="InterPro"/>
</dbReference>
<dbReference type="GO" id="GO:0004650">
    <property type="term" value="F:polygalacturonase activity"/>
    <property type="evidence" value="ECO:0007669"/>
    <property type="project" value="InterPro"/>
</dbReference>
<sequence>MAAPPLLLLVGALALLAQEQVARCDAAATCVGVAPAKRRPEVVSIADFGGVGDGRTLNTWAFRKAVYRIQHRRRRGGTELRVPAGTWLTGSFNLTSHMTLFIARGAVLKATRDAAGWPLVEPLPSYGRGRELPGPRYASFINGNGLRDVVITDGVDPDSSTNVCIEDSYISTGDDLVAIKSGWDEYGIAYGRPSSGITIRRVRGSSPFSGIAIGSEASGGVRDVLVEDCSIFNSGYGIHIKTNVGRGGYIRNVTVDNVRMSGVRSGVRIAGDVGDHPDGRFSQLAVPTVDAVRIRNVWGVGVQQPGSLEGIRNSPFTRICLSNVKLFGWRSGAAWRCRDVRGGALGVHPSPCAELATSFASAAGSCSY</sequence>
<reference evidence="6" key="1">
    <citation type="submission" date="2020-05" db="EMBL/GenBank/DDBJ databases">
        <title>WGS assembly of Panicum virgatum.</title>
        <authorList>
            <person name="Lovell J.T."/>
            <person name="Jenkins J."/>
            <person name="Shu S."/>
            <person name="Juenger T.E."/>
            <person name="Schmutz J."/>
        </authorList>
    </citation>
    <scope>NUCLEOTIDE SEQUENCE</scope>
    <source>
        <strain evidence="6">AP13</strain>
    </source>
</reference>
<evidence type="ECO:0000256" key="2">
    <source>
        <dbReference type="ARBA" id="ARBA00022801"/>
    </source>
</evidence>
<keyword evidence="2 4" id="KW-0378">Hydrolase</keyword>
<keyword evidence="5" id="KW-0732">Signal</keyword>
<comment type="caution">
    <text evidence="6">The sequence shown here is derived from an EMBL/GenBank/DDBJ whole genome shotgun (WGS) entry which is preliminary data.</text>
</comment>
<evidence type="ECO:0000256" key="3">
    <source>
        <dbReference type="ARBA" id="ARBA00023295"/>
    </source>
</evidence>
<dbReference type="InterPro" id="IPR006626">
    <property type="entry name" value="PbH1"/>
</dbReference>
<dbReference type="Gene3D" id="2.160.20.10">
    <property type="entry name" value="Single-stranded right-handed beta-helix, Pectin lyase-like"/>
    <property type="match status" value="2"/>
</dbReference>
<evidence type="ECO:0000256" key="4">
    <source>
        <dbReference type="RuleBase" id="RU361169"/>
    </source>
</evidence>
<dbReference type="EMBL" id="CM029038">
    <property type="protein sequence ID" value="KAG2649949.1"/>
    <property type="molecule type" value="Genomic_DNA"/>
</dbReference>
<keyword evidence="3 4" id="KW-0326">Glycosidase</keyword>
<dbReference type="Pfam" id="PF00295">
    <property type="entry name" value="Glyco_hydro_28"/>
    <property type="match status" value="1"/>
</dbReference>
<dbReference type="PANTHER" id="PTHR31339">
    <property type="entry name" value="PECTIN LYASE-RELATED"/>
    <property type="match status" value="1"/>
</dbReference>
<dbReference type="SUPFAM" id="SSF51126">
    <property type="entry name" value="Pectin lyase-like"/>
    <property type="match status" value="1"/>
</dbReference>
<dbReference type="PANTHER" id="PTHR31339:SF3">
    <property type="entry name" value="PECTIN LYASE-LIKE SUPERFAMILY PROTEIN"/>
    <property type="match status" value="1"/>
</dbReference>
<dbReference type="InterPro" id="IPR000743">
    <property type="entry name" value="Glyco_hydro_28"/>
</dbReference>
<dbReference type="InterPro" id="IPR012334">
    <property type="entry name" value="Pectin_lyas_fold"/>
</dbReference>
<dbReference type="Proteomes" id="UP000823388">
    <property type="component" value="Chromosome 1N"/>
</dbReference>
<organism evidence="6 7">
    <name type="scientific">Panicum virgatum</name>
    <name type="common">Blackwell switchgrass</name>
    <dbReference type="NCBI Taxonomy" id="38727"/>
    <lineage>
        <taxon>Eukaryota</taxon>
        <taxon>Viridiplantae</taxon>
        <taxon>Streptophyta</taxon>
        <taxon>Embryophyta</taxon>
        <taxon>Tracheophyta</taxon>
        <taxon>Spermatophyta</taxon>
        <taxon>Magnoliopsida</taxon>
        <taxon>Liliopsida</taxon>
        <taxon>Poales</taxon>
        <taxon>Poaceae</taxon>
        <taxon>PACMAD clade</taxon>
        <taxon>Panicoideae</taxon>
        <taxon>Panicodae</taxon>
        <taxon>Paniceae</taxon>
        <taxon>Panicinae</taxon>
        <taxon>Panicum</taxon>
        <taxon>Panicum sect. Hiantes</taxon>
    </lineage>
</organism>
<evidence type="ECO:0000256" key="5">
    <source>
        <dbReference type="SAM" id="SignalP"/>
    </source>
</evidence>
<dbReference type="AlphaFoldDB" id="A0A8T0X340"/>
<keyword evidence="7" id="KW-1185">Reference proteome</keyword>
<evidence type="ECO:0008006" key="8">
    <source>
        <dbReference type="Google" id="ProtNLM"/>
    </source>
</evidence>
<accession>A0A8T0X340</accession>
<dbReference type="InterPro" id="IPR011050">
    <property type="entry name" value="Pectin_lyase_fold/virulence"/>
</dbReference>